<feature type="repeat" description="TPR" evidence="1">
    <location>
        <begin position="27"/>
        <end position="60"/>
    </location>
</feature>
<dbReference type="RefSeq" id="WP_118234740.1">
    <property type="nucleotide sequence ID" value="NZ_QRHL01000041.1"/>
</dbReference>
<dbReference type="SMART" id="SM00028">
    <property type="entry name" value="TPR"/>
    <property type="match status" value="2"/>
</dbReference>
<name>A0A414PMF6_FUSMR</name>
<dbReference type="AlphaFoldDB" id="A0A414PMF6"/>
<evidence type="ECO:0000313" key="3">
    <source>
        <dbReference type="Proteomes" id="UP000284676"/>
    </source>
</evidence>
<dbReference type="EMBL" id="QRHL01000041">
    <property type="protein sequence ID" value="RHF69759.1"/>
    <property type="molecule type" value="Genomic_DNA"/>
</dbReference>
<keyword evidence="1" id="KW-0802">TPR repeat</keyword>
<dbReference type="InterPro" id="IPR011990">
    <property type="entry name" value="TPR-like_helical_dom_sf"/>
</dbReference>
<dbReference type="Gene3D" id="1.25.40.10">
    <property type="entry name" value="Tetratricopeptide repeat domain"/>
    <property type="match status" value="1"/>
</dbReference>
<accession>A0A414PMF6</accession>
<dbReference type="Pfam" id="PF14559">
    <property type="entry name" value="TPR_19"/>
    <property type="match status" value="1"/>
</dbReference>
<comment type="caution">
    <text evidence="2">The sequence shown here is derived from an EMBL/GenBank/DDBJ whole genome shotgun (WGS) entry which is preliminary data.</text>
</comment>
<gene>
    <name evidence="2" type="ORF">DW663_12295</name>
</gene>
<reference evidence="2 3" key="1">
    <citation type="submission" date="2018-08" db="EMBL/GenBank/DDBJ databases">
        <title>A genome reference for cultivated species of the human gut microbiota.</title>
        <authorList>
            <person name="Zou Y."/>
            <person name="Xue W."/>
            <person name="Luo G."/>
        </authorList>
    </citation>
    <scope>NUCLEOTIDE SEQUENCE [LARGE SCALE GENOMIC DNA]</scope>
    <source>
        <strain evidence="2 3">AM25-1</strain>
    </source>
</reference>
<protein>
    <submittedName>
        <fullName evidence="2">Tetratricopeptide repeat protein</fullName>
    </submittedName>
</protein>
<dbReference type="PROSITE" id="PS50005">
    <property type="entry name" value="TPR"/>
    <property type="match status" value="2"/>
</dbReference>
<evidence type="ECO:0000313" key="2">
    <source>
        <dbReference type="EMBL" id="RHF69759.1"/>
    </source>
</evidence>
<organism evidence="2 3">
    <name type="scientific">Fusobacterium mortiferum</name>
    <dbReference type="NCBI Taxonomy" id="850"/>
    <lineage>
        <taxon>Bacteria</taxon>
        <taxon>Fusobacteriati</taxon>
        <taxon>Fusobacteriota</taxon>
        <taxon>Fusobacteriia</taxon>
        <taxon>Fusobacteriales</taxon>
        <taxon>Fusobacteriaceae</taxon>
        <taxon>Fusobacterium</taxon>
    </lineage>
</organism>
<dbReference type="InterPro" id="IPR019734">
    <property type="entry name" value="TPR_rpt"/>
</dbReference>
<sequence length="257" mass="30597">MKIRLLFFLGVSVFLVSCSNVQKNKEMEYSLLRGVNYSQQNQYEKAIIEYQKAYALDSNNVILLKEMGYCYYQFGDYTKAEEFWLKALKQTPNDESLIKNLATLYYENKDYSKVNNIIKNSYNPNDDYYLKLRALMLYFENNKVESYELLKKIDTEKFDVDTAIKYMEILKELDKRDELYYFMKNSYSLFKDNKEYIIAYAQNLSGVYSMNKEAQNILLDYIVINGNDNDIYLQLSGIYLKIGEKKKAEDTYRLMSY</sequence>
<feature type="repeat" description="TPR" evidence="1">
    <location>
        <begin position="61"/>
        <end position="94"/>
    </location>
</feature>
<dbReference type="PROSITE" id="PS51257">
    <property type="entry name" value="PROKAR_LIPOPROTEIN"/>
    <property type="match status" value="1"/>
</dbReference>
<dbReference type="Proteomes" id="UP000284676">
    <property type="component" value="Unassembled WGS sequence"/>
</dbReference>
<dbReference type="SUPFAM" id="SSF48452">
    <property type="entry name" value="TPR-like"/>
    <property type="match status" value="1"/>
</dbReference>
<evidence type="ECO:0000256" key="1">
    <source>
        <dbReference type="PROSITE-ProRule" id="PRU00339"/>
    </source>
</evidence>
<proteinExistence type="predicted"/>